<organism evidence="3 4">
    <name type="scientific">Gottschalkia purinilytica</name>
    <name type="common">Clostridium purinilyticum</name>
    <dbReference type="NCBI Taxonomy" id="1503"/>
    <lineage>
        <taxon>Bacteria</taxon>
        <taxon>Bacillati</taxon>
        <taxon>Bacillota</taxon>
        <taxon>Tissierellia</taxon>
        <taxon>Tissierellales</taxon>
        <taxon>Gottschalkiaceae</taxon>
        <taxon>Gottschalkia</taxon>
    </lineage>
</organism>
<keyword evidence="2" id="KW-0812">Transmembrane</keyword>
<evidence type="ECO:0000313" key="3">
    <source>
        <dbReference type="EMBL" id="KNF10109.1"/>
    </source>
</evidence>
<feature type="compositionally biased region" description="Basic and acidic residues" evidence="1">
    <location>
        <begin position="54"/>
        <end position="90"/>
    </location>
</feature>
<dbReference type="RefSeq" id="WP_050353835.1">
    <property type="nucleotide sequence ID" value="NZ_LGSS01000001.1"/>
</dbReference>
<evidence type="ECO:0000313" key="4">
    <source>
        <dbReference type="Proteomes" id="UP000037267"/>
    </source>
</evidence>
<keyword evidence="4" id="KW-1185">Reference proteome</keyword>
<protein>
    <submittedName>
        <fullName evidence="3">Uncharacterized protein</fullName>
    </submittedName>
</protein>
<reference evidence="4" key="1">
    <citation type="submission" date="2015-07" db="EMBL/GenBank/DDBJ databases">
        <title>Draft genome sequence of the purine-degrading Gottschalkia purinilyticum DSM 1384 (formerly Clostridium purinilyticum).</title>
        <authorList>
            <person name="Poehlein A."/>
            <person name="Schiel-Bengelsdorf B."/>
            <person name="Bengelsdorf F.R."/>
            <person name="Daniel R."/>
            <person name="Duerre P."/>
        </authorList>
    </citation>
    <scope>NUCLEOTIDE SEQUENCE [LARGE SCALE GENOMIC DNA]</scope>
    <source>
        <strain evidence="4">DSM 1384</strain>
    </source>
</reference>
<dbReference type="AlphaFoldDB" id="A0A0L0WF62"/>
<comment type="caution">
    <text evidence="3">The sequence shown here is derived from an EMBL/GenBank/DDBJ whole genome shotgun (WGS) entry which is preliminary data.</text>
</comment>
<evidence type="ECO:0000256" key="2">
    <source>
        <dbReference type="SAM" id="Phobius"/>
    </source>
</evidence>
<dbReference type="Proteomes" id="UP000037267">
    <property type="component" value="Unassembled WGS sequence"/>
</dbReference>
<evidence type="ECO:0000256" key="1">
    <source>
        <dbReference type="SAM" id="MobiDB-lite"/>
    </source>
</evidence>
<name>A0A0L0WF62_GOTPU</name>
<feature type="transmembrane region" description="Helical" evidence="2">
    <location>
        <begin position="29"/>
        <end position="46"/>
    </location>
</feature>
<keyword evidence="2" id="KW-0472">Membrane</keyword>
<sequence length="207" mass="23144">MDAFLGVLGTIGLIVCLISLVKKKEKKKWGIGLGISLVALIVAFSINPSINDSNKTKKDDDNLKVEENTDDKQKTFSEKDEENETQKEEQSNDSSKNQNNANVIIDKSILEGNIGEGETIEEFSSKDNNLFIKVNLGEGNNSISKEDLAYSRFSSLTDELLKDDSWNNVNVEFVGVGKITMNKSQAVVNEFNLKHFKTEDIMKNFKK</sequence>
<dbReference type="OrthoDB" id="2941778at2"/>
<gene>
    <name evidence="3" type="ORF">CLPU_1c02740</name>
</gene>
<accession>A0A0L0WF62</accession>
<feature type="region of interest" description="Disordered" evidence="1">
    <location>
        <begin position="53"/>
        <end position="98"/>
    </location>
</feature>
<feature type="transmembrane region" description="Helical" evidence="2">
    <location>
        <begin position="6"/>
        <end position="22"/>
    </location>
</feature>
<dbReference type="STRING" id="1503.CLPU_1c02740"/>
<keyword evidence="2" id="KW-1133">Transmembrane helix</keyword>
<dbReference type="EMBL" id="LGSS01000001">
    <property type="protein sequence ID" value="KNF10109.1"/>
    <property type="molecule type" value="Genomic_DNA"/>
</dbReference>
<proteinExistence type="predicted"/>